<sequence>MKPDANPLALTLALEPAYEDYAAVFDEEVLAAARIHYDGFWAKPSWIVSPAPGQTEFRIEMATSEQLAAGTGAAPQFPGGYRAIAPHLKPGLTIYEIVFVAPGQTSGVILDGLVHVNGKWRIFPAPWRVLTVDEPGHRH</sequence>
<dbReference type="EMBL" id="JAKXMK010000043">
    <property type="protein sequence ID" value="MCH6171431.1"/>
    <property type="molecule type" value="Genomic_DNA"/>
</dbReference>
<proteinExistence type="predicted"/>
<dbReference type="Proteomes" id="UP001299970">
    <property type="component" value="Unassembled WGS sequence"/>
</dbReference>
<reference evidence="1 2" key="1">
    <citation type="submission" date="2022-03" db="EMBL/GenBank/DDBJ databases">
        <title>Pseudonocardia alaer sp. nov., a novel actinomycete isolated from reed forest soil.</title>
        <authorList>
            <person name="Wang L."/>
        </authorList>
    </citation>
    <scope>NUCLEOTIDE SEQUENCE [LARGE SCALE GENOMIC DNA]</scope>
    <source>
        <strain evidence="1 2">Y-16303</strain>
    </source>
</reference>
<accession>A0ABS9TSE6</accession>
<evidence type="ECO:0000313" key="2">
    <source>
        <dbReference type="Proteomes" id="UP001299970"/>
    </source>
</evidence>
<comment type="caution">
    <text evidence="1">The sequence shown here is derived from an EMBL/GenBank/DDBJ whole genome shotgun (WGS) entry which is preliminary data.</text>
</comment>
<name>A0ABS9TSE6_9PSEU</name>
<gene>
    <name evidence="1" type="ORF">MMF94_37550</name>
</gene>
<protein>
    <submittedName>
        <fullName evidence="1">Uncharacterized protein</fullName>
    </submittedName>
</protein>
<keyword evidence="2" id="KW-1185">Reference proteome</keyword>
<evidence type="ECO:0000313" key="1">
    <source>
        <dbReference type="EMBL" id="MCH6171431.1"/>
    </source>
</evidence>
<dbReference type="RefSeq" id="WP_241042237.1">
    <property type="nucleotide sequence ID" value="NZ_BAAAJF010000038.1"/>
</dbReference>
<organism evidence="1 2">
    <name type="scientific">Pseudonocardia alaniniphila</name>
    <dbReference type="NCBI Taxonomy" id="75291"/>
    <lineage>
        <taxon>Bacteria</taxon>
        <taxon>Bacillati</taxon>
        <taxon>Actinomycetota</taxon>
        <taxon>Actinomycetes</taxon>
        <taxon>Pseudonocardiales</taxon>
        <taxon>Pseudonocardiaceae</taxon>
        <taxon>Pseudonocardia</taxon>
    </lineage>
</organism>